<evidence type="ECO:0000313" key="5">
    <source>
        <dbReference type="EMBL" id="ASV74323.1"/>
    </source>
</evidence>
<dbReference type="PANTHER" id="PTHR43133:SF62">
    <property type="entry name" value="RNA POLYMERASE SIGMA FACTOR SIGZ"/>
    <property type="match status" value="1"/>
</dbReference>
<dbReference type="KEGG" id="ttf:THTE_1721"/>
<dbReference type="EMBL" id="CP018477">
    <property type="protein sequence ID" value="ASV74323.1"/>
    <property type="molecule type" value="Genomic_DNA"/>
</dbReference>
<keyword evidence="6" id="KW-1185">Reference proteome</keyword>
<accession>A0A286REF6</accession>
<dbReference type="Gene3D" id="1.10.10.10">
    <property type="entry name" value="Winged helix-like DNA-binding domain superfamily/Winged helix DNA-binding domain"/>
    <property type="match status" value="1"/>
</dbReference>
<gene>
    <name evidence="5" type="ORF">THTE_1721</name>
</gene>
<evidence type="ECO:0000313" key="6">
    <source>
        <dbReference type="Proteomes" id="UP000215086"/>
    </source>
</evidence>
<proteinExistence type="predicted"/>
<evidence type="ECO:0000256" key="2">
    <source>
        <dbReference type="ARBA" id="ARBA00023082"/>
    </source>
</evidence>
<dbReference type="InterPro" id="IPR039425">
    <property type="entry name" value="RNA_pol_sigma-70-like"/>
</dbReference>
<dbReference type="InterPro" id="IPR013325">
    <property type="entry name" value="RNA_pol_sigma_r2"/>
</dbReference>
<protein>
    <submittedName>
        <fullName evidence="5">Putative RNA polymerase ECF-type sigma factor</fullName>
    </submittedName>
</protein>
<dbReference type="Pfam" id="PF04542">
    <property type="entry name" value="Sigma70_r2"/>
    <property type="match status" value="1"/>
</dbReference>
<dbReference type="GO" id="GO:0016987">
    <property type="term" value="F:sigma factor activity"/>
    <property type="evidence" value="ECO:0007669"/>
    <property type="project" value="UniProtKB-KW"/>
</dbReference>
<keyword evidence="2" id="KW-0731">Sigma factor</keyword>
<reference evidence="5 6" key="1">
    <citation type="journal article" name="Front. Microbiol.">
        <title>Sugar Metabolism of the First Thermophilic Planctomycete Thermogutta terrifontis: Comparative Genomic and Transcriptomic Approaches.</title>
        <authorList>
            <person name="Elcheninov A.G."/>
            <person name="Menzel P."/>
            <person name="Gudbergsdottir S.R."/>
            <person name="Slesarev A.I."/>
            <person name="Kadnikov V.V."/>
            <person name="Krogh A."/>
            <person name="Bonch-Osmolovskaya E.A."/>
            <person name="Peng X."/>
            <person name="Kublanov I.V."/>
        </authorList>
    </citation>
    <scope>NUCLEOTIDE SEQUENCE [LARGE SCALE GENOMIC DNA]</scope>
    <source>
        <strain evidence="5 6">R1</strain>
    </source>
</reference>
<dbReference type="Proteomes" id="UP000215086">
    <property type="component" value="Chromosome"/>
</dbReference>
<keyword evidence="3" id="KW-0804">Transcription</keyword>
<dbReference type="NCBIfam" id="TIGR02937">
    <property type="entry name" value="sigma70-ECF"/>
    <property type="match status" value="1"/>
</dbReference>
<dbReference type="Gene3D" id="1.10.1740.10">
    <property type="match status" value="1"/>
</dbReference>
<dbReference type="RefSeq" id="WP_095414679.1">
    <property type="nucleotide sequence ID" value="NZ_CP018477.1"/>
</dbReference>
<keyword evidence="1" id="KW-0805">Transcription regulation</keyword>
<dbReference type="InterPro" id="IPR014284">
    <property type="entry name" value="RNA_pol_sigma-70_dom"/>
</dbReference>
<dbReference type="SUPFAM" id="SSF88946">
    <property type="entry name" value="Sigma2 domain of RNA polymerase sigma factors"/>
    <property type="match status" value="1"/>
</dbReference>
<dbReference type="Pfam" id="PF13384">
    <property type="entry name" value="HTH_23"/>
    <property type="match status" value="1"/>
</dbReference>
<dbReference type="GO" id="GO:0006352">
    <property type="term" value="P:DNA-templated transcription initiation"/>
    <property type="evidence" value="ECO:0007669"/>
    <property type="project" value="InterPro"/>
</dbReference>
<dbReference type="InterPro" id="IPR036388">
    <property type="entry name" value="WH-like_DNA-bd_sf"/>
</dbReference>
<evidence type="ECO:0000256" key="1">
    <source>
        <dbReference type="ARBA" id="ARBA00023015"/>
    </source>
</evidence>
<dbReference type="AlphaFoldDB" id="A0A286REF6"/>
<organism evidence="5 6">
    <name type="scientific">Thermogutta terrifontis</name>
    <dbReference type="NCBI Taxonomy" id="1331910"/>
    <lineage>
        <taxon>Bacteria</taxon>
        <taxon>Pseudomonadati</taxon>
        <taxon>Planctomycetota</taxon>
        <taxon>Planctomycetia</taxon>
        <taxon>Pirellulales</taxon>
        <taxon>Thermoguttaceae</taxon>
        <taxon>Thermogutta</taxon>
    </lineage>
</organism>
<evidence type="ECO:0000259" key="4">
    <source>
        <dbReference type="Pfam" id="PF04542"/>
    </source>
</evidence>
<name>A0A286REF6_9BACT</name>
<dbReference type="InterPro" id="IPR007627">
    <property type="entry name" value="RNA_pol_sigma70_r2"/>
</dbReference>
<dbReference type="PANTHER" id="PTHR43133">
    <property type="entry name" value="RNA POLYMERASE ECF-TYPE SIGMA FACTO"/>
    <property type="match status" value="1"/>
</dbReference>
<feature type="domain" description="RNA polymerase sigma-70 region 2" evidence="4">
    <location>
        <begin position="67"/>
        <end position="134"/>
    </location>
</feature>
<sequence length="248" mass="28826">MLCDGGATRQVFYPGKLRDIAELTVRSCCQRHRRNYQSPAVVNRPEQSEQVFIERIRAKDPAAWEQLITIYEGRLLAFLEPRVEDRATAEDLVQETFTGFLRSLPHFDDSRSLEKWLFAIAANKLRDHLRRDRRVQSIEAGNEGYEFSQIPVAARARGPSTILDSRERRTKREALLVSMLSEELERLRKDNEWKRLACLELLFVGGFRNKEAAEILGISEQQVANWKHDFQSRLKRHLEAAREDGVTF</sequence>
<dbReference type="OrthoDB" id="257668at2"/>
<evidence type="ECO:0000256" key="3">
    <source>
        <dbReference type="ARBA" id="ARBA00023163"/>
    </source>
</evidence>